<dbReference type="InterPro" id="IPR052554">
    <property type="entry name" value="2-oxoglutarate_synth_KorC"/>
</dbReference>
<dbReference type="PANTHER" id="PTHR42730:SF1">
    <property type="entry name" value="2-OXOGLUTARATE SYNTHASE SUBUNIT KORC"/>
    <property type="match status" value="1"/>
</dbReference>
<proteinExistence type="predicted"/>
<evidence type="ECO:0000313" key="3">
    <source>
        <dbReference type="EMBL" id="HIY74381.1"/>
    </source>
</evidence>
<evidence type="ECO:0000313" key="4">
    <source>
        <dbReference type="Proteomes" id="UP000886824"/>
    </source>
</evidence>
<comment type="caution">
    <text evidence="3">The sequence shown here is derived from an EMBL/GenBank/DDBJ whole genome shotgun (WGS) entry which is preliminary data.</text>
</comment>
<dbReference type="Gene3D" id="3.40.920.10">
    <property type="entry name" value="Pyruvate-ferredoxin oxidoreductase, PFOR, domain III"/>
    <property type="match status" value="1"/>
</dbReference>
<organism evidence="3 4">
    <name type="scientific">Candidatus Intestinimonas merdavium</name>
    <dbReference type="NCBI Taxonomy" id="2838622"/>
    <lineage>
        <taxon>Bacteria</taxon>
        <taxon>Bacillati</taxon>
        <taxon>Bacillota</taxon>
        <taxon>Clostridia</taxon>
        <taxon>Eubacteriales</taxon>
        <taxon>Intestinimonas</taxon>
    </lineage>
</organism>
<evidence type="ECO:0000259" key="2">
    <source>
        <dbReference type="Pfam" id="PF01558"/>
    </source>
</evidence>
<dbReference type="GO" id="GO:0016903">
    <property type="term" value="F:oxidoreductase activity, acting on the aldehyde or oxo group of donors"/>
    <property type="evidence" value="ECO:0007669"/>
    <property type="project" value="InterPro"/>
</dbReference>
<name>A0A9D2CDX3_9FIRM</name>
<dbReference type="PANTHER" id="PTHR42730">
    <property type="entry name" value="2-OXOGLUTARATE SYNTHASE SUBUNIT KORC"/>
    <property type="match status" value="1"/>
</dbReference>
<dbReference type="Pfam" id="PF01558">
    <property type="entry name" value="POR"/>
    <property type="match status" value="1"/>
</dbReference>
<dbReference type="EMBL" id="DXCX01000112">
    <property type="protein sequence ID" value="HIY74381.1"/>
    <property type="molecule type" value="Genomic_DNA"/>
</dbReference>
<protein>
    <submittedName>
        <fullName evidence="3">2-oxoacid:acceptor oxidoreductase family protein</fullName>
    </submittedName>
</protein>
<dbReference type="AlphaFoldDB" id="A0A9D2CDX3"/>
<dbReference type="SUPFAM" id="SSF53323">
    <property type="entry name" value="Pyruvate-ferredoxin oxidoreductase, PFOR, domain III"/>
    <property type="match status" value="1"/>
</dbReference>
<keyword evidence="1" id="KW-0560">Oxidoreductase</keyword>
<gene>
    <name evidence="3" type="ORF">H9826_10505</name>
</gene>
<dbReference type="InterPro" id="IPR002869">
    <property type="entry name" value="Pyrv_flavodox_OxRed_cen"/>
</dbReference>
<dbReference type="InterPro" id="IPR019752">
    <property type="entry name" value="Pyrv/ketoisovalerate_OxRed_cat"/>
</dbReference>
<evidence type="ECO:0000256" key="1">
    <source>
        <dbReference type="ARBA" id="ARBA00023002"/>
    </source>
</evidence>
<dbReference type="Proteomes" id="UP000886824">
    <property type="component" value="Unassembled WGS sequence"/>
</dbReference>
<reference evidence="3" key="2">
    <citation type="submission" date="2021-04" db="EMBL/GenBank/DDBJ databases">
        <authorList>
            <person name="Gilroy R."/>
        </authorList>
    </citation>
    <scope>NUCLEOTIDE SEQUENCE</scope>
    <source>
        <strain evidence="3">CHK33-7979</strain>
    </source>
</reference>
<feature type="domain" description="Pyruvate/ketoisovalerate oxidoreductase catalytic" evidence="2">
    <location>
        <begin position="10"/>
        <end position="176"/>
    </location>
</feature>
<reference evidence="3" key="1">
    <citation type="journal article" date="2021" name="PeerJ">
        <title>Extensive microbial diversity within the chicken gut microbiome revealed by metagenomics and culture.</title>
        <authorList>
            <person name="Gilroy R."/>
            <person name="Ravi A."/>
            <person name="Getino M."/>
            <person name="Pursley I."/>
            <person name="Horton D.L."/>
            <person name="Alikhan N.F."/>
            <person name="Baker D."/>
            <person name="Gharbi K."/>
            <person name="Hall N."/>
            <person name="Watson M."/>
            <person name="Adriaenssens E.M."/>
            <person name="Foster-Nyarko E."/>
            <person name="Jarju S."/>
            <person name="Secka A."/>
            <person name="Antonio M."/>
            <person name="Oren A."/>
            <person name="Chaudhuri R.R."/>
            <person name="La Ragione R."/>
            <person name="Hildebrand F."/>
            <person name="Pallen M.J."/>
        </authorList>
    </citation>
    <scope>NUCLEOTIDE SEQUENCE</scope>
    <source>
        <strain evidence="3">CHK33-7979</strain>
    </source>
</reference>
<sequence length="188" mass="19786">MREIVFAGSGGQGVLTVGLIISDIAATEGLNVTWVPSYGSAMRGGTANCTVKYCAENYIYNPSQEQPDLLLAMNEPSLHMFLPIVAPGGTVLVGDTVTIPDGARQDVNYVHVNCTEIATSLGNPKGANVVMTGAIVKLMGDFTKDAAIAAMNHMFEKKGKSKFNESNAKAFDAGYNAVTCLSDASCVR</sequence>
<accession>A0A9D2CDX3</accession>